<accession>A0ABT9CGC0</accession>
<name>A0ABT9CGC0_9BACL</name>
<proteinExistence type="predicted"/>
<dbReference type="RefSeq" id="WP_305025474.1">
    <property type="nucleotide sequence ID" value="NZ_JAUQTB010000014.1"/>
</dbReference>
<gene>
    <name evidence="1" type="ORF">Q5741_17760</name>
</gene>
<evidence type="ECO:0000313" key="2">
    <source>
        <dbReference type="Proteomes" id="UP001240171"/>
    </source>
</evidence>
<sequence length="50" mass="5791">MNIMNMTVHNMMPFHHQYPKAQQINTEKKSSGNDPKVSFQDILNAKMASR</sequence>
<reference evidence="1 2" key="1">
    <citation type="submission" date="2023-07" db="EMBL/GenBank/DDBJ databases">
        <title>Paenibacillus sp. JX-17 nov. isolated from soil.</title>
        <authorList>
            <person name="Wan Y."/>
            <person name="Liu B."/>
        </authorList>
    </citation>
    <scope>NUCLEOTIDE SEQUENCE [LARGE SCALE GENOMIC DNA]</scope>
    <source>
        <strain evidence="1 2">JX-17</strain>
    </source>
</reference>
<dbReference type="Proteomes" id="UP001240171">
    <property type="component" value="Unassembled WGS sequence"/>
</dbReference>
<evidence type="ECO:0000313" key="1">
    <source>
        <dbReference type="EMBL" id="MDO7908251.1"/>
    </source>
</evidence>
<dbReference type="EMBL" id="JAUQTB010000014">
    <property type="protein sequence ID" value="MDO7908251.1"/>
    <property type="molecule type" value="Genomic_DNA"/>
</dbReference>
<keyword evidence="2" id="KW-1185">Reference proteome</keyword>
<organism evidence="1 2">
    <name type="scientific">Paenibacillus lacisoli</name>
    <dbReference type="NCBI Taxonomy" id="3064525"/>
    <lineage>
        <taxon>Bacteria</taxon>
        <taxon>Bacillati</taxon>
        <taxon>Bacillota</taxon>
        <taxon>Bacilli</taxon>
        <taxon>Bacillales</taxon>
        <taxon>Paenibacillaceae</taxon>
        <taxon>Paenibacillus</taxon>
    </lineage>
</organism>
<protein>
    <submittedName>
        <fullName evidence="1">Uncharacterized protein</fullName>
    </submittedName>
</protein>
<comment type="caution">
    <text evidence="1">The sequence shown here is derived from an EMBL/GenBank/DDBJ whole genome shotgun (WGS) entry which is preliminary data.</text>
</comment>